<dbReference type="EMBL" id="UZAL01039051">
    <property type="protein sequence ID" value="VDP74793.1"/>
    <property type="molecule type" value="Genomic_DNA"/>
</dbReference>
<proteinExistence type="predicted"/>
<evidence type="ECO:0000313" key="2">
    <source>
        <dbReference type="Proteomes" id="UP000269396"/>
    </source>
</evidence>
<accession>A0A3P8K089</accession>
<name>A0A3P8K089_9TREM</name>
<dbReference type="AlphaFoldDB" id="A0A3P8K089"/>
<protein>
    <submittedName>
        <fullName evidence="1">Uncharacterized protein</fullName>
    </submittedName>
</protein>
<evidence type="ECO:0000313" key="1">
    <source>
        <dbReference type="EMBL" id="VDP74793.1"/>
    </source>
</evidence>
<gene>
    <name evidence="1" type="ORF">SMTD_LOCUS17639</name>
</gene>
<reference evidence="1 2" key="1">
    <citation type="submission" date="2018-11" db="EMBL/GenBank/DDBJ databases">
        <authorList>
            <consortium name="Pathogen Informatics"/>
        </authorList>
    </citation>
    <scope>NUCLEOTIDE SEQUENCE [LARGE SCALE GENOMIC DNA]</scope>
    <source>
        <strain>Denwood</strain>
        <strain evidence="2">Zambia</strain>
    </source>
</reference>
<dbReference type="Proteomes" id="UP000269396">
    <property type="component" value="Unassembled WGS sequence"/>
</dbReference>
<keyword evidence="2" id="KW-1185">Reference proteome</keyword>
<organism evidence="1 2">
    <name type="scientific">Schistosoma mattheei</name>
    <dbReference type="NCBI Taxonomy" id="31246"/>
    <lineage>
        <taxon>Eukaryota</taxon>
        <taxon>Metazoa</taxon>
        <taxon>Spiralia</taxon>
        <taxon>Lophotrochozoa</taxon>
        <taxon>Platyhelminthes</taxon>
        <taxon>Trematoda</taxon>
        <taxon>Digenea</taxon>
        <taxon>Strigeidida</taxon>
        <taxon>Schistosomatoidea</taxon>
        <taxon>Schistosomatidae</taxon>
        <taxon>Schistosoma</taxon>
    </lineage>
</organism>
<sequence length="41" mass="4549">MRSDSVLLFVLVPLLLVMVLLVKSSLVQVHSPGLNNVQLYL</sequence>